<accession>A0A4P8J2L5</accession>
<name>A0A4P8J2L5_9BURK</name>
<gene>
    <name evidence="1" type="ORF">FAZ95_35990</name>
</gene>
<evidence type="ECO:0000313" key="2">
    <source>
        <dbReference type="Proteomes" id="UP000298656"/>
    </source>
</evidence>
<reference evidence="1 2" key="1">
    <citation type="submission" date="2019-05" db="EMBL/GenBank/DDBJ databases">
        <title>Burkholderia sp. DHOD12, isolated from subtropical forest soil.</title>
        <authorList>
            <person name="Gao Z.-H."/>
            <person name="Qiu L.-H."/>
        </authorList>
    </citation>
    <scope>NUCLEOTIDE SEQUENCE [LARGE SCALE GENOMIC DNA]</scope>
    <source>
        <strain evidence="1 2">DHOD12</strain>
    </source>
</reference>
<dbReference type="AlphaFoldDB" id="A0A4P8J2L5"/>
<dbReference type="OrthoDB" id="9774690at2"/>
<dbReference type="KEGG" id="tvl:FAZ95_35990"/>
<organism evidence="1 2">
    <name type="scientific">Trinickia violacea</name>
    <dbReference type="NCBI Taxonomy" id="2571746"/>
    <lineage>
        <taxon>Bacteria</taxon>
        <taxon>Pseudomonadati</taxon>
        <taxon>Pseudomonadota</taxon>
        <taxon>Betaproteobacteria</taxon>
        <taxon>Burkholderiales</taxon>
        <taxon>Burkholderiaceae</taxon>
        <taxon>Trinickia</taxon>
    </lineage>
</organism>
<evidence type="ECO:0008006" key="3">
    <source>
        <dbReference type="Google" id="ProtNLM"/>
    </source>
</evidence>
<evidence type="ECO:0000313" key="1">
    <source>
        <dbReference type="EMBL" id="QCP54353.1"/>
    </source>
</evidence>
<proteinExistence type="predicted"/>
<keyword evidence="2" id="KW-1185">Reference proteome</keyword>
<dbReference type="Proteomes" id="UP000298656">
    <property type="component" value="Chromosome 2"/>
</dbReference>
<dbReference type="EMBL" id="CP040078">
    <property type="protein sequence ID" value="QCP54353.1"/>
    <property type="molecule type" value="Genomic_DNA"/>
</dbReference>
<protein>
    <recommendedName>
        <fullName evidence="3">XRE family transcriptional regulator</fullName>
    </recommendedName>
</protein>
<sequence>MQSDPATDCSLTQQQLLMRMMDEFELTQEQLGARLCVTVRALDRWLLPPDHPDARAMPESGKAYVRDLLEEHVVDFARVAAPAPPRD</sequence>